<dbReference type="AlphaFoldDB" id="A0A0K1QRH8"/>
<sequence>MINCNSKVSVCTFNPITADKEPNTAQLTNSKDKGSFINIADVRGTGGGIEKMTHPSAQVSETDLFSPYMIELLGKTTALAFAEKVLQAPRQQLLDSLGIDDTQKTERQTKLHSDQITISRFYTHSVEPKPSSITLNGSPFIEQEPTNPYFINQKIITPDFRVHRDNEDAHRLNLLQCKSRDDSEVFFNKEPILQLQQYNASTYQHESHLRDDGKLQNNAHYFTEMVSYLAQRGSPGDFIVQNSLESSSDRTTAHFQYIPDDVILPIFAHTPRSSDISEAKIMDWYLPSVWSTFDLSEPDWIDASKKLQHLCQELLDSQHISTTPLFRKLEGERVDAFLIFKKDCSIQWNMTPESIQNTPGWLEASGIFIANSGKSEVFERLGARAYYESYRVTAESMDTINRIFADVLTRH</sequence>
<dbReference type="EMBL" id="CP010945">
    <property type="protein sequence ID" value="AKV08379.1"/>
    <property type="molecule type" value="Genomic_DNA"/>
</dbReference>
<protein>
    <submittedName>
        <fullName evidence="1">Uncharacterized protein</fullName>
    </submittedName>
</protein>
<dbReference type="Proteomes" id="UP000017175">
    <property type="component" value="Chromosome"/>
</dbReference>
<dbReference type="OrthoDB" id="6822641at2"/>
<dbReference type="RefSeq" id="WP_017339208.1">
    <property type="nucleotide sequence ID" value="NZ_CP010945.1"/>
</dbReference>
<proteinExistence type="predicted"/>
<evidence type="ECO:0000313" key="1">
    <source>
        <dbReference type="EMBL" id="AKV08379.1"/>
    </source>
</evidence>
<reference evidence="1 2" key="1">
    <citation type="journal article" date="2012" name="J. Bacteriol.">
        <title>Draft genome sequence of the cyanide-utilizing bacterium Pseudomonas fluorescens strain NCIMB 11764.</title>
        <authorList>
            <person name="Vilo C.A."/>
            <person name="Benedik M.J."/>
            <person name="Kunz D.A."/>
            <person name="Dong Q."/>
        </authorList>
    </citation>
    <scope>NUCLEOTIDE SEQUENCE [LARGE SCALE GENOMIC DNA]</scope>
    <source>
        <strain evidence="1 2">NCIMB 11764</strain>
    </source>
</reference>
<gene>
    <name evidence="1" type="ORF">B723_19055</name>
</gene>
<accession>A0A0K1QRH8</accession>
<evidence type="ECO:0000313" key="2">
    <source>
        <dbReference type="Proteomes" id="UP000017175"/>
    </source>
</evidence>
<organism evidence="1 2">
    <name type="scientific">Pseudomonas fluorescens NCIMB 11764</name>
    <dbReference type="NCBI Taxonomy" id="1221522"/>
    <lineage>
        <taxon>Bacteria</taxon>
        <taxon>Pseudomonadati</taxon>
        <taxon>Pseudomonadota</taxon>
        <taxon>Gammaproteobacteria</taxon>
        <taxon>Pseudomonadales</taxon>
        <taxon>Pseudomonadaceae</taxon>
        <taxon>Pseudomonas</taxon>
    </lineage>
</organism>
<name>A0A0K1QRH8_PSEFL</name>